<keyword evidence="2 5" id="KW-0812">Transmembrane</keyword>
<sequence length="164" mass="17808">MKATAIKPPSGRSTLNMTITNTKRNRLTGKSKALPEFARYTLASALALAVDYSTYRLLVTKGLTTLPASAAIGYCAGLVAAYFMITRKVFSDGWLTHRKKLEFTLFALSGLLGIGLTYGTVTLVVAFAGKQMNLAKLIAVGTSFIGVYTFRKTIVFRRKHVSTS</sequence>
<evidence type="ECO:0000313" key="7">
    <source>
        <dbReference type="EMBL" id="HHE31785.1"/>
    </source>
</evidence>
<comment type="caution">
    <text evidence="7">The sequence shown here is derived from an EMBL/GenBank/DDBJ whole genome shotgun (WGS) entry which is preliminary data.</text>
</comment>
<feature type="transmembrane region" description="Helical" evidence="5">
    <location>
        <begin position="134"/>
        <end position="150"/>
    </location>
</feature>
<name>A0A7C5HIH9_9CHLB</name>
<accession>A0A7C5HIH9</accession>
<comment type="subcellular location">
    <subcellularLocation>
        <location evidence="1">Membrane</location>
        <topology evidence="1">Multi-pass membrane protein</topology>
    </subcellularLocation>
</comment>
<protein>
    <submittedName>
        <fullName evidence="7">GtrA family protein</fullName>
    </submittedName>
</protein>
<dbReference type="InterPro" id="IPR007267">
    <property type="entry name" value="GtrA_DPMS_TM"/>
</dbReference>
<dbReference type="EMBL" id="DRSQ01000084">
    <property type="protein sequence ID" value="HHE31785.1"/>
    <property type="molecule type" value="Genomic_DNA"/>
</dbReference>
<evidence type="ECO:0000256" key="3">
    <source>
        <dbReference type="ARBA" id="ARBA00022989"/>
    </source>
</evidence>
<keyword evidence="3 5" id="KW-1133">Transmembrane helix</keyword>
<gene>
    <name evidence="7" type="ORF">ENL07_03940</name>
</gene>
<evidence type="ECO:0000259" key="6">
    <source>
        <dbReference type="Pfam" id="PF04138"/>
    </source>
</evidence>
<evidence type="ECO:0000256" key="4">
    <source>
        <dbReference type="ARBA" id="ARBA00023136"/>
    </source>
</evidence>
<dbReference type="AlphaFoldDB" id="A0A7C5HIH9"/>
<dbReference type="Proteomes" id="UP000886058">
    <property type="component" value="Unassembled WGS sequence"/>
</dbReference>
<feature type="transmembrane region" description="Helical" evidence="5">
    <location>
        <begin position="105"/>
        <end position="128"/>
    </location>
</feature>
<keyword evidence="4 5" id="KW-0472">Membrane</keyword>
<evidence type="ECO:0000256" key="5">
    <source>
        <dbReference type="SAM" id="Phobius"/>
    </source>
</evidence>
<evidence type="ECO:0000256" key="2">
    <source>
        <dbReference type="ARBA" id="ARBA00022692"/>
    </source>
</evidence>
<dbReference type="GO" id="GO:0000271">
    <property type="term" value="P:polysaccharide biosynthetic process"/>
    <property type="evidence" value="ECO:0007669"/>
    <property type="project" value="InterPro"/>
</dbReference>
<dbReference type="GO" id="GO:0016020">
    <property type="term" value="C:membrane"/>
    <property type="evidence" value="ECO:0007669"/>
    <property type="project" value="UniProtKB-SubCell"/>
</dbReference>
<feature type="transmembrane region" description="Helical" evidence="5">
    <location>
        <begin position="67"/>
        <end position="85"/>
    </location>
</feature>
<feature type="domain" description="GtrA/DPMS transmembrane" evidence="6">
    <location>
        <begin position="39"/>
        <end position="156"/>
    </location>
</feature>
<proteinExistence type="predicted"/>
<evidence type="ECO:0000256" key="1">
    <source>
        <dbReference type="ARBA" id="ARBA00004141"/>
    </source>
</evidence>
<organism evidence="7">
    <name type="scientific">Chlorobaculum parvum</name>
    <dbReference type="NCBI Taxonomy" id="274539"/>
    <lineage>
        <taxon>Bacteria</taxon>
        <taxon>Pseudomonadati</taxon>
        <taxon>Chlorobiota</taxon>
        <taxon>Chlorobiia</taxon>
        <taxon>Chlorobiales</taxon>
        <taxon>Chlorobiaceae</taxon>
        <taxon>Chlorobaculum</taxon>
    </lineage>
</organism>
<dbReference type="Pfam" id="PF04138">
    <property type="entry name" value="GtrA_DPMS_TM"/>
    <property type="match status" value="1"/>
</dbReference>
<reference evidence="7" key="1">
    <citation type="journal article" date="2020" name="mSystems">
        <title>Genome- and Community-Level Interaction Insights into Carbon Utilization and Element Cycling Functions of Hydrothermarchaeota in Hydrothermal Sediment.</title>
        <authorList>
            <person name="Zhou Z."/>
            <person name="Liu Y."/>
            <person name="Xu W."/>
            <person name="Pan J."/>
            <person name="Luo Z.H."/>
            <person name="Li M."/>
        </authorList>
    </citation>
    <scope>NUCLEOTIDE SEQUENCE [LARGE SCALE GENOMIC DNA]</scope>
    <source>
        <strain evidence="7">HyVt-633</strain>
    </source>
</reference>